<feature type="transmembrane region" description="Helical" evidence="1">
    <location>
        <begin position="41"/>
        <end position="63"/>
    </location>
</feature>
<sequence>MPLAQCPICEKSISKRAYACPGCGEPDPFNRRVKFKALSTVLWIAAIVGGLYLFWVYGLPMLIDLAHKL</sequence>
<comment type="caution">
    <text evidence="2">The sequence shown here is derived from an EMBL/GenBank/DDBJ whole genome shotgun (WGS) entry which is preliminary data.</text>
</comment>
<evidence type="ECO:0000313" key="3">
    <source>
        <dbReference type="Proteomes" id="UP000319828"/>
    </source>
</evidence>
<protein>
    <recommendedName>
        <fullName evidence="4">DUF2116 family Zn-ribbon domain-containing protein</fullName>
    </recommendedName>
</protein>
<organism evidence="2 3">
    <name type="scientific">Vibrio algivorus</name>
    <dbReference type="NCBI Taxonomy" id="1667024"/>
    <lineage>
        <taxon>Bacteria</taxon>
        <taxon>Pseudomonadati</taxon>
        <taxon>Pseudomonadota</taxon>
        <taxon>Gammaproteobacteria</taxon>
        <taxon>Vibrionales</taxon>
        <taxon>Vibrionaceae</taxon>
        <taxon>Vibrio</taxon>
    </lineage>
</organism>
<dbReference type="EMBL" id="VMKJ01000002">
    <property type="protein sequence ID" value="TVO39473.1"/>
    <property type="molecule type" value="Genomic_DNA"/>
</dbReference>
<keyword evidence="1" id="KW-0472">Membrane</keyword>
<keyword evidence="1" id="KW-1133">Transmembrane helix</keyword>
<dbReference type="Proteomes" id="UP000319828">
    <property type="component" value="Unassembled WGS sequence"/>
</dbReference>
<keyword evidence="1" id="KW-0812">Transmembrane</keyword>
<reference evidence="2 3" key="1">
    <citation type="submission" date="2019-07" db="EMBL/GenBank/DDBJ databases">
        <title>The draft genome sequence of Vibrio algivorus M1486.</title>
        <authorList>
            <person name="Meng X."/>
        </authorList>
    </citation>
    <scope>NUCLEOTIDE SEQUENCE [LARGE SCALE GENOMIC DNA]</scope>
    <source>
        <strain evidence="2 3">M1486</strain>
    </source>
</reference>
<proteinExistence type="predicted"/>
<evidence type="ECO:0000256" key="1">
    <source>
        <dbReference type="SAM" id="Phobius"/>
    </source>
</evidence>
<evidence type="ECO:0008006" key="4">
    <source>
        <dbReference type="Google" id="ProtNLM"/>
    </source>
</evidence>
<name>A0A557PFQ3_9VIBR</name>
<accession>A0A557PFQ3</accession>
<dbReference type="AlphaFoldDB" id="A0A557PFQ3"/>
<dbReference type="RefSeq" id="WP_144387378.1">
    <property type="nucleotide sequence ID" value="NZ_CANNCB010000001.1"/>
</dbReference>
<gene>
    <name evidence="2" type="ORF">FOF44_02485</name>
</gene>
<dbReference type="OrthoDB" id="5879670at2"/>
<evidence type="ECO:0000313" key="2">
    <source>
        <dbReference type="EMBL" id="TVO39473.1"/>
    </source>
</evidence>